<dbReference type="EMBL" id="CP015103">
    <property type="protein sequence ID" value="ASJ07815.1"/>
    <property type="molecule type" value="Genomic_DNA"/>
</dbReference>
<sequence length="64" mass="7473">MDVTLKVRVPKGIDEKLVGEMTEIFARAQALRMLASNKRKVRAERASWGELREYLQEYRDFSGQ</sequence>
<evidence type="ECO:0000313" key="2">
    <source>
        <dbReference type="Proteomes" id="UP000250125"/>
    </source>
</evidence>
<dbReference type="KEGG" id="tsl:A3L11_00660"/>
<organism evidence="1 2">
    <name type="scientific">Thermococcus siculi</name>
    <dbReference type="NCBI Taxonomy" id="72803"/>
    <lineage>
        <taxon>Archaea</taxon>
        <taxon>Methanobacteriati</taxon>
        <taxon>Methanobacteriota</taxon>
        <taxon>Thermococci</taxon>
        <taxon>Thermococcales</taxon>
        <taxon>Thermococcaceae</taxon>
        <taxon>Thermococcus</taxon>
    </lineage>
</organism>
<dbReference type="RefSeq" id="WP_088855061.1">
    <property type="nucleotide sequence ID" value="NZ_CP015103.1"/>
</dbReference>
<proteinExistence type="predicted"/>
<dbReference type="AlphaFoldDB" id="A0A2Z2MJN1"/>
<dbReference type="Proteomes" id="UP000250125">
    <property type="component" value="Chromosome"/>
</dbReference>
<reference evidence="1 2" key="1">
    <citation type="submission" date="2016-04" db="EMBL/GenBank/DDBJ databases">
        <title>Complete genome sequence of Thermococcus siculi type strain RG-20.</title>
        <authorList>
            <person name="Oger P.M."/>
        </authorList>
    </citation>
    <scope>NUCLEOTIDE SEQUENCE [LARGE SCALE GENOMIC DNA]</scope>
    <source>
        <strain evidence="1 2">RG-20</strain>
    </source>
</reference>
<gene>
    <name evidence="1" type="ORF">A3L11_00660</name>
</gene>
<dbReference type="OrthoDB" id="101828at2157"/>
<keyword evidence="2" id="KW-1185">Reference proteome</keyword>
<protein>
    <submittedName>
        <fullName evidence="1">Uncharacterized protein</fullName>
    </submittedName>
</protein>
<dbReference type="GeneID" id="33316705"/>
<name>A0A2Z2MJN1_9EURY</name>
<evidence type="ECO:0000313" key="1">
    <source>
        <dbReference type="EMBL" id="ASJ07815.1"/>
    </source>
</evidence>
<accession>A0A2Z2MJN1</accession>